<gene>
    <name evidence="2" type="ORF">EUGRSUZ_E04047</name>
</gene>
<evidence type="ECO:0000256" key="1">
    <source>
        <dbReference type="SAM" id="MobiDB-lite"/>
    </source>
</evidence>
<evidence type="ECO:0000313" key="2">
    <source>
        <dbReference type="EMBL" id="KCW75295.1"/>
    </source>
</evidence>
<organism evidence="2">
    <name type="scientific">Eucalyptus grandis</name>
    <name type="common">Flooded gum</name>
    <dbReference type="NCBI Taxonomy" id="71139"/>
    <lineage>
        <taxon>Eukaryota</taxon>
        <taxon>Viridiplantae</taxon>
        <taxon>Streptophyta</taxon>
        <taxon>Embryophyta</taxon>
        <taxon>Tracheophyta</taxon>
        <taxon>Spermatophyta</taxon>
        <taxon>Magnoliopsida</taxon>
        <taxon>eudicotyledons</taxon>
        <taxon>Gunneridae</taxon>
        <taxon>Pentapetalae</taxon>
        <taxon>rosids</taxon>
        <taxon>malvids</taxon>
        <taxon>Myrtales</taxon>
        <taxon>Myrtaceae</taxon>
        <taxon>Myrtoideae</taxon>
        <taxon>Eucalypteae</taxon>
        <taxon>Eucalyptus</taxon>
    </lineage>
</organism>
<accession>A0A059CBI1</accession>
<sequence>MSLFSSLFSCFSDHSDGRVISFEGEGHLHKSSSLSKDGHVKGEAELKKNSSKSKSKPPPIPMAYFPIGSNLSRL</sequence>
<feature type="region of interest" description="Disordered" evidence="1">
    <location>
        <begin position="28"/>
        <end position="74"/>
    </location>
</feature>
<reference evidence="2" key="1">
    <citation type="submission" date="2013-07" db="EMBL/GenBank/DDBJ databases">
        <title>The genome of Eucalyptus grandis.</title>
        <authorList>
            <person name="Schmutz J."/>
            <person name="Hayes R."/>
            <person name="Myburg A."/>
            <person name="Tuskan G."/>
            <person name="Grattapaglia D."/>
            <person name="Rokhsar D.S."/>
        </authorList>
    </citation>
    <scope>NUCLEOTIDE SEQUENCE</scope>
    <source>
        <tissue evidence="2">Leaf extractions</tissue>
    </source>
</reference>
<name>A0A059CBI1_EUCGR</name>
<dbReference type="InParanoid" id="A0A059CBI1"/>
<dbReference type="Gramene" id="KCW75295">
    <property type="protein sequence ID" value="KCW75295"/>
    <property type="gene ID" value="EUGRSUZ_E04047"/>
</dbReference>
<dbReference type="EMBL" id="KK198757">
    <property type="protein sequence ID" value="KCW75295.1"/>
    <property type="molecule type" value="Genomic_DNA"/>
</dbReference>
<dbReference type="AlphaFoldDB" id="A0A059CBI1"/>
<feature type="compositionally biased region" description="Basic and acidic residues" evidence="1">
    <location>
        <begin position="36"/>
        <end position="48"/>
    </location>
</feature>
<protein>
    <submittedName>
        <fullName evidence="2">Uncharacterized protein</fullName>
    </submittedName>
</protein>
<proteinExistence type="predicted"/>